<keyword evidence="3" id="KW-1185">Reference proteome</keyword>
<dbReference type="RefSeq" id="WP_249289587.1">
    <property type="nucleotide sequence ID" value="NZ_JACRSQ010000007.1"/>
</dbReference>
<name>A0A926I182_9FIRM</name>
<feature type="domain" description="DUF2344" evidence="1">
    <location>
        <begin position="2"/>
        <end position="186"/>
    </location>
</feature>
<evidence type="ECO:0000313" key="2">
    <source>
        <dbReference type="EMBL" id="MBC8543198.1"/>
    </source>
</evidence>
<dbReference type="Proteomes" id="UP000657006">
    <property type="component" value="Unassembled WGS sequence"/>
</dbReference>
<dbReference type="EMBL" id="JACRSQ010000007">
    <property type="protein sequence ID" value="MBC8543198.1"/>
    <property type="molecule type" value="Genomic_DNA"/>
</dbReference>
<dbReference type="Pfam" id="PF10105">
    <property type="entry name" value="DUF2344"/>
    <property type="match status" value="1"/>
</dbReference>
<gene>
    <name evidence="2" type="ORF">H8730_06545</name>
</gene>
<evidence type="ECO:0000259" key="1">
    <source>
        <dbReference type="Pfam" id="PF10105"/>
    </source>
</evidence>
<organism evidence="2 3">
    <name type="scientific">Bianquea renquensis</name>
    <dbReference type="NCBI Taxonomy" id="2763661"/>
    <lineage>
        <taxon>Bacteria</taxon>
        <taxon>Bacillati</taxon>
        <taxon>Bacillota</taxon>
        <taxon>Clostridia</taxon>
        <taxon>Eubacteriales</taxon>
        <taxon>Bianqueaceae</taxon>
        <taxon>Bianquea</taxon>
    </lineage>
</organism>
<dbReference type="NCBIfam" id="TIGR03936">
    <property type="entry name" value="sam_1_link_chp"/>
    <property type="match status" value="1"/>
</dbReference>
<dbReference type="InterPro" id="IPR018768">
    <property type="entry name" value="DUF2344"/>
</dbReference>
<accession>A0A926I182</accession>
<reference evidence="2" key="1">
    <citation type="submission" date="2020-08" db="EMBL/GenBank/DDBJ databases">
        <title>Genome public.</title>
        <authorList>
            <person name="Liu C."/>
            <person name="Sun Q."/>
        </authorList>
    </citation>
    <scope>NUCLEOTIDE SEQUENCE</scope>
    <source>
        <strain evidence="2">NSJ-32</strain>
    </source>
</reference>
<dbReference type="AlphaFoldDB" id="A0A926I182"/>
<protein>
    <submittedName>
        <fullName evidence="2">DUF2344 domain-containing protein</fullName>
    </submittedName>
</protein>
<proteinExistence type="predicted"/>
<sequence length="229" mass="26004">MKYRIQFSKSGRLKFIGHLDLLRTFQRVLKRAQIPLAYSQGFNPHPLLSFAHPLALGSTGLREYMEMQLEKEMEEKEILARLNANFPEHLHASLCERIPEGTPAAMAQVCAARYTIGLPQVGIDWASRLAELLSQDAILVEKLGKKHGRKQMVSLDIKPLIESCAISQDGTMELLCVCGSEQNLKPDLLVHRLMKEAGRPELAYTETIEREELYRKEEGRLLPLLPFAR</sequence>
<comment type="caution">
    <text evidence="2">The sequence shown here is derived from an EMBL/GenBank/DDBJ whole genome shotgun (WGS) entry which is preliminary data.</text>
</comment>
<evidence type="ECO:0000313" key="3">
    <source>
        <dbReference type="Proteomes" id="UP000657006"/>
    </source>
</evidence>